<organism evidence="1 2">
    <name type="scientific">Calditerrivibrio nitroreducens (strain DSM 19672 / NBRC 101217 / Yu37-1)</name>
    <dbReference type="NCBI Taxonomy" id="768670"/>
    <lineage>
        <taxon>Bacteria</taxon>
        <taxon>Pseudomonadati</taxon>
        <taxon>Deferribacterota</taxon>
        <taxon>Deferribacteres</taxon>
        <taxon>Deferribacterales</taxon>
        <taxon>Calditerrivibrionaceae</taxon>
    </lineage>
</organism>
<dbReference type="RefSeq" id="WP_013450737.1">
    <property type="nucleotide sequence ID" value="NC_014758.1"/>
</dbReference>
<reference key="1">
    <citation type="submission" date="2010-11" db="EMBL/GenBank/DDBJ databases">
        <title>The complete genome of chromosome of Calditerrivibrio nitroreducens DSM 19672.</title>
        <authorList>
            <consortium name="US DOE Joint Genome Institute (JGI-PGF)"/>
            <person name="Lucas S."/>
            <person name="Copeland A."/>
            <person name="Lapidus A."/>
            <person name="Bruce D."/>
            <person name="Goodwin L."/>
            <person name="Pitluck S."/>
            <person name="Kyrpides N."/>
            <person name="Mavromatis K."/>
            <person name="Ivanova N."/>
            <person name="Mikhailova N."/>
            <person name="Zeytun A."/>
            <person name="Brettin T."/>
            <person name="Detter J.C."/>
            <person name="Tapia R."/>
            <person name="Han C."/>
            <person name="Land M."/>
            <person name="Hauser L."/>
            <person name="Markowitz V."/>
            <person name="Cheng J.-F."/>
            <person name="Hugenholtz P."/>
            <person name="Woyke T."/>
            <person name="Wu D."/>
            <person name="Spring S."/>
            <person name="Schroeder M."/>
            <person name="Brambilla E."/>
            <person name="Klenk H.-P."/>
            <person name="Eisen J.A."/>
        </authorList>
    </citation>
    <scope>NUCLEOTIDE SEQUENCE [LARGE SCALE GENOMIC DNA]</scope>
    <source>
        <strain>DSM 19672</strain>
    </source>
</reference>
<gene>
    <name evidence="1" type="ordered locus">Calni_0612</name>
</gene>
<sequence>MEKKDYNKEILQFLKRYPSGINLTPQEIITLLFIKIYSDGNFEKNYIEKDLIFFAVQKTINLLNQLNTPTVREDVIVENLLKKNLLIFSSTSINSYYISDIGISIIESIFYREIEDQSDVESNIYTIYMALKALENSDKKELKNFLTHPFYDLILKLDHKIRNIKEKINNSKNSIKVALKTGDETSLRKFIDELTNIKSIIKNITTSLSRYSSYNQIIYMLNMLQKKYEHDIEISDLIFRASMKLFGLKNEIENLLIEIAEFINRHTSLLTMKINVSSLDKIINFQQKLLTFFGKKGLCLSRPERMKPSEFRYKWQQNKRKPIYIEESNNIINDEIDQVEEDEVNIIVNELLEKVNKYQIINYTQEIIDYPLARGNLPKYYNLIISKLSDFITIIDAGKEIEIDGVFYSDIEIMIKKSIGNERKELANDI</sequence>
<dbReference type="eggNOG" id="ENOG5033U96">
    <property type="taxonomic scope" value="Bacteria"/>
</dbReference>
<evidence type="ECO:0000313" key="1">
    <source>
        <dbReference type="EMBL" id="ADR18524.1"/>
    </source>
</evidence>
<keyword evidence="2" id="KW-1185">Reference proteome</keyword>
<dbReference type="KEGG" id="cni:Calni_0612"/>
<dbReference type="OrthoDB" id="9776234at2"/>
<dbReference type="AlphaFoldDB" id="E4TFQ6"/>
<protein>
    <submittedName>
        <fullName evidence="1">Uncharacterized protein</fullName>
    </submittedName>
</protein>
<name>E4TFQ6_CALNY</name>
<reference evidence="1 2" key="2">
    <citation type="journal article" date="2011" name="Stand. Genomic Sci.">
        <title>Complete genome sequence of Calditerrivibrio nitroreducens type strain (Yu37-1).</title>
        <authorList>
            <person name="Pitluck S."/>
            <person name="Sikorski J."/>
            <person name="Zeytun A."/>
            <person name="Lapidus A."/>
            <person name="Nolan M."/>
            <person name="Lucas S."/>
            <person name="Hammon N."/>
            <person name="Deshpande S."/>
            <person name="Cheng J.F."/>
            <person name="Tapia R."/>
            <person name="Han C."/>
            <person name="Goodwin L."/>
            <person name="Liolios K."/>
            <person name="Pagani I."/>
            <person name="Ivanova N."/>
            <person name="Mavromatis K."/>
            <person name="Pati A."/>
            <person name="Chen A."/>
            <person name="Palaniappan K."/>
            <person name="Hauser L."/>
            <person name="Chang Y.J."/>
            <person name="Jeffries C.D."/>
            <person name="Detter J.C."/>
            <person name="Brambilla E."/>
            <person name="Djao O.D."/>
            <person name="Rohde M."/>
            <person name="Spring S."/>
            <person name="Goker M."/>
            <person name="Woyke T."/>
            <person name="Bristow J."/>
            <person name="Eisen J.A."/>
            <person name="Markowitz V."/>
            <person name="Hugenholtz P."/>
            <person name="Kyrpides N.C."/>
            <person name="Klenk H.P."/>
            <person name="Land M."/>
        </authorList>
    </citation>
    <scope>NUCLEOTIDE SEQUENCE [LARGE SCALE GENOMIC DNA]</scope>
    <source>
        <strain evidence="2">DSM 19672 / NBRC 101217 / Yu37-1</strain>
    </source>
</reference>
<dbReference type="Proteomes" id="UP000007039">
    <property type="component" value="Chromosome"/>
</dbReference>
<accession>E4TFQ6</accession>
<dbReference type="EMBL" id="CP002347">
    <property type="protein sequence ID" value="ADR18524.1"/>
    <property type="molecule type" value="Genomic_DNA"/>
</dbReference>
<proteinExistence type="predicted"/>
<dbReference type="STRING" id="768670.Calni_0612"/>
<dbReference type="HOGENOM" id="CLU_637253_0_0_0"/>
<evidence type="ECO:0000313" key="2">
    <source>
        <dbReference type="Proteomes" id="UP000007039"/>
    </source>
</evidence>